<organism evidence="2 3">
    <name type="scientific">Oidiodendron maius (strain Zn)</name>
    <dbReference type="NCBI Taxonomy" id="913774"/>
    <lineage>
        <taxon>Eukaryota</taxon>
        <taxon>Fungi</taxon>
        <taxon>Dikarya</taxon>
        <taxon>Ascomycota</taxon>
        <taxon>Pezizomycotina</taxon>
        <taxon>Leotiomycetes</taxon>
        <taxon>Leotiomycetes incertae sedis</taxon>
        <taxon>Myxotrichaceae</taxon>
        <taxon>Oidiodendron</taxon>
    </lineage>
</organism>
<accession>A0A0C3GYR1</accession>
<dbReference type="InterPro" id="IPR002182">
    <property type="entry name" value="NB-ARC"/>
</dbReference>
<reference evidence="2 3" key="1">
    <citation type="submission" date="2014-04" db="EMBL/GenBank/DDBJ databases">
        <authorList>
            <consortium name="DOE Joint Genome Institute"/>
            <person name="Kuo A."/>
            <person name="Martino E."/>
            <person name="Perotto S."/>
            <person name="Kohler A."/>
            <person name="Nagy L.G."/>
            <person name="Floudas D."/>
            <person name="Copeland A."/>
            <person name="Barry K.W."/>
            <person name="Cichocki N."/>
            <person name="Veneault-Fourrey C."/>
            <person name="LaButti K."/>
            <person name="Lindquist E.A."/>
            <person name="Lipzen A."/>
            <person name="Lundell T."/>
            <person name="Morin E."/>
            <person name="Murat C."/>
            <person name="Sun H."/>
            <person name="Tunlid A."/>
            <person name="Henrissat B."/>
            <person name="Grigoriev I.V."/>
            <person name="Hibbett D.S."/>
            <person name="Martin F."/>
            <person name="Nordberg H.P."/>
            <person name="Cantor M.N."/>
            <person name="Hua S.X."/>
        </authorList>
    </citation>
    <scope>NUCLEOTIDE SEQUENCE [LARGE SCALE GENOMIC DNA]</scope>
    <source>
        <strain evidence="2 3">Zn</strain>
    </source>
</reference>
<dbReference type="PANTHER" id="PTHR46082:SF6">
    <property type="entry name" value="AAA+ ATPASE DOMAIN-CONTAINING PROTEIN-RELATED"/>
    <property type="match status" value="1"/>
</dbReference>
<evidence type="ECO:0000313" key="3">
    <source>
        <dbReference type="Proteomes" id="UP000054321"/>
    </source>
</evidence>
<dbReference type="EMBL" id="KN832887">
    <property type="protein sequence ID" value="KIM95406.1"/>
    <property type="molecule type" value="Genomic_DNA"/>
</dbReference>
<dbReference type="SUPFAM" id="SSF52540">
    <property type="entry name" value="P-loop containing nucleoside triphosphate hydrolases"/>
    <property type="match status" value="1"/>
</dbReference>
<keyword evidence="3" id="KW-1185">Reference proteome</keyword>
<dbReference type="Proteomes" id="UP000054321">
    <property type="component" value="Unassembled WGS sequence"/>
</dbReference>
<dbReference type="Pfam" id="PF00931">
    <property type="entry name" value="NB-ARC"/>
    <property type="match status" value="1"/>
</dbReference>
<dbReference type="InterPro" id="IPR053137">
    <property type="entry name" value="NLR-like"/>
</dbReference>
<gene>
    <name evidence="2" type="ORF">OIDMADRAFT_206491</name>
</gene>
<sequence length="853" mass="97799">MDMNATVIGALLPGSAELKLCQETFTTQWAKRRESLTVRTFQESKAVIGIRFGGINKLIVPPDSSTLEHPNERARTIDADHINMVKFSGRYDRTYEMVKGDIEELVRRAEEMAGRAVPDPAQSAYKDYEMQQRMSRTTVDAKTVHPPFSSIPLTVLPFGRNREFVGRKSQLDRLITTLHTNKTEDCPCIALVGLGGVGKTQIALECAFRLKTISPTCSVFWVRASDQMSFDDAYRDIGQQLHILELENDKADIKRLVKRRLSQESTGMWLMIIDSADDFEMFYNSNDTNVSGILSEYLPFSTLGAILFTTRDREAATRYTSSNVIEVDEMNNTDARELLRHSLQSKQPNQDEEGVTKLLKLLVNLPLAIMQAVAYLNTRECTITEYLRIYEESSDNVIKLLSQDFNDARRYPGIKNPVATTWFISFEQILVRDPLAADYIAFISCVKEQDIPRDLLPPASEFEQKEALYTLKAFRFINEHGAELYNMHRLVHLAAQQWLKLKDKWNSWNESALEQVARVFPFPQHENRALWMLYLPHAHCLIATLNMELKRTNETNQLIADLLHKLGECSKIKGNYATAEVMYRQALQLRETVLGKEHPDTLTSMSNLAVSLHWQGKYAVAEDIHRQTLHLREAVLEKDHPDTLTSMSNLALSLHWQGKYAAADTMHRQTLELRKKVLRRDHPDTLKSMNNLALSLHWQRKYAEAEAMHRDTLEIRIKELGKDHLETITSMSNLAVSLQWQKKYVEAETMHRRILDIRERVLGKDHPQTLTSMNNLALSRSWQGKYAEAEAMHQQTLQLRETVLGKEHPDTLTSMRNLALSLRRQGKNAKAEALQLHVLERRDEVLGGATHIR</sequence>
<dbReference type="Gene3D" id="3.40.50.300">
    <property type="entry name" value="P-loop containing nucleotide triphosphate hydrolases"/>
    <property type="match status" value="1"/>
</dbReference>
<feature type="domain" description="NB-ARC" evidence="1">
    <location>
        <begin position="168"/>
        <end position="341"/>
    </location>
</feature>
<dbReference type="SUPFAM" id="SSF48452">
    <property type="entry name" value="TPR-like"/>
    <property type="match status" value="3"/>
</dbReference>
<dbReference type="Gene3D" id="1.25.40.10">
    <property type="entry name" value="Tetratricopeptide repeat domain"/>
    <property type="match status" value="2"/>
</dbReference>
<dbReference type="Pfam" id="PF13374">
    <property type="entry name" value="TPR_10"/>
    <property type="match status" value="1"/>
</dbReference>
<dbReference type="GO" id="GO:0043531">
    <property type="term" value="F:ADP binding"/>
    <property type="evidence" value="ECO:0007669"/>
    <property type="project" value="InterPro"/>
</dbReference>
<evidence type="ECO:0000259" key="1">
    <source>
        <dbReference type="Pfam" id="PF00931"/>
    </source>
</evidence>
<dbReference type="Pfam" id="PF13424">
    <property type="entry name" value="TPR_12"/>
    <property type="match status" value="3"/>
</dbReference>
<dbReference type="HOGENOM" id="CLU_000288_125_13_1"/>
<protein>
    <recommendedName>
        <fullName evidence="1">NB-ARC domain-containing protein</fullName>
    </recommendedName>
</protein>
<dbReference type="PANTHER" id="PTHR46082">
    <property type="entry name" value="ATP/GTP-BINDING PROTEIN-RELATED"/>
    <property type="match status" value="1"/>
</dbReference>
<dbReference type="STRING" id="913774.A0A0C3GYR1"/>
<name>A0A0C3GYR1_OIDMZ</name>
<dbReference type="OrthoDB" id="1577640at2759"/>
<dbReference type="SMART" id="SM00028">
    <property type="entry name" value="TPR"/>
    <property type="match status" value="6"/>
</dbReference>
<dbReference type="AlphaFoldDB" id="A0A0C3GYR1"/>
<evidence type="ECO:0000313" key="2">
    <source>
        <dbReference type="EMBL" id="KIM95406.1"/>
    </source>
</evidence>
<proteinExistence type="predicted"/>
<dbReference type="InterPro" id="IPR019734">
    <property type="entry name" value="TPR_rpt"/>
</dbReference>
<reference evidence="3" key="2">
    <citation type="submission" date="2015-01" db="EMBL/GenBank/DDBJ databases">
        <title>Evolutionary Origins and Diversification of the Mycorrhizal Mutualists.</title>
        <authorList>
            <consortium name="DOE Joint Genome Institute"/>
            <consortium name="Mycorrhizal Genomics Consortium"/>
            <person name="Kohler A."/>
            <person name="Kuo A."/>
            <person name="Nagy L.G."/>
            <person name="Floudas D."/>
            <person name="Copeland A."/>
            <person name="Barry K.W."/>
            <person name="Cichocki N."/>
            <person name="Veneault-Fourrey C."/>
            <person name="LaButti K."/>
            <person name="Lindquist E.A."/>
            <person name="Lipzen A."/>
            <person name="Lundell T."/>
            <person name="Morin E."/>
            <person name="Murat C."/>
            <person name="Riley R."/>
            <person name="Ohm R."/>
            <person name="Sun H."/>
            <person name="Tunlid A."/>
            <person name="Henrissat B."/>
            <person name="Grigoriev I.V."/>
            <person name="Hibbett D.S."/>
            <person name="Martin F."/>
        </authorList>
    </citation>
    <scope>NUCLEOTIDE SEQUENCE [LARGE SCALE GENOMIC DNA]</scope>
    <source>
        <strain evidence="3">Zn</strain>
    </source>
</reference>
<dbReference type="InParanoid" id="A0A0C3GYR1"/>
<dbReference type="InterPro" id="IPR027417">
    <property type="entry name" value="P-loop_NTPase"/>
</dbReference>
<dbReference type="InterPro" id="IPR011990">
    <property type="entry name" value="TPR-like_helical_dom_sf"/>
</dbReference>